<dbReference type="EC" id="6.3.2.10" evidence="10 11"/>
<keyword evidence="2 10" id="KW-0436">Ligase</keyword>
<dbReference type="GO" id="GO:0008360">
    <property type="term" value="P:regulation of cell shape"/>
    <property type="evidence" value="ECO:0007669"/>
    <property type="project" value="UniProtKB-KW"/>
</dbReference>
<dbReference type="GO" id="GO:0047480">
    <property type="term" value="F:UDP-N-acetylmuramoyl-tripeptide-D-alanyl-D-alanine ligase activity"/>
    <property type="evidence" value="ECO:0007669"/>
    <property type="project" value="UniProtKB-UniRule"/>
</dbReference>
<dbReference type="Proteomes" id="UP000014541">
    <property type="component" value="Unassembled WGS sequence"/>
</dbReference>
<dbReference type="OrthoDB" id="9801978at2"/>
<evidence type="ECO:0000256" key="9">
    <source>
        <dbReference type="ARBA" id="ARBA00023316"/>
    </source>
</evidence>
<dbReference type="Pfam" id="PF01225">
    <property type="entry name" value="Mur_ligase"/>
    <property type="match status" value="1"/>
</dbReference>
<keyword evidence="8 10" id="KW-0131">Cell cycle</keyword>
<evidence type="ECO:0000256" key="5">
    <source>
        <dbReference type="ARBA" id="ARBA00022840"/>
    </source>
</evidence>
<dbReference type="UniPathway" id="UPA00219"/>
<evidence type="ECO:0000256" key="7">
    <source>
        <dbReference type="ARBA" id="ARBA00022984"/>
    </source>
</evidence>
<dbReference type="InterPro" id="IPR000713">
    <property type="entry name" value="Mur_ligase_N"/>
</dbReference>
<dbReference type="SUPFAM" id="SSF53244">
    <property type="entry name" value="MurD-like peptide ligases, peptide-binding domain"/>
    <property type="match status" value="1"/>
</dbReference>
<comment type="pathway">
    <text evidence="10 11">Cell wall biogenesis; peptidoglycan biosynthesis.</text>
</comment>
<keyword evidence="1 10" id="KW-0963">Cytoplasm</keyword>
<dbReference type="PANTHER" id="PTHR43024:SF1">
    <property type="entry name" value="UDP-N-ACETYLMURAMOYL-TRIPEPTIDE--D-ALANYL-D-ALANINE LIGASE"/>
    <property type="match status" value="1"/>
</dbReference>
<gene>
    <name evidence="10" type="primary">murF</name>
    <name evidence="15" type="ORF">HMPREF9194_00764</name>
</gene>
<dbReference type="EMBL" id="ATFF01000006">
    <property type="protein sequence ID" value="EPF30447.1"/>
    <property type="molecule type" value="Genomic_DNA"/>
</dbReference>
<comment type="similarity">
    <text evidence="10">Belongs to the MurCDEF family. MurF subfamily.</text>
</comment>
<dbReference type="Gene3D" id="3.40.1190.10">
    <property type="entry name" value="Mur-like, catalytic domain"/>
    <property type="match status" value="1"/>
</dbReference>
<name>S3KE04_TREMA</name>
<dbReference type="eggNOG" id="COG0770">
    <property type="taxonomic scope" value="Bacteria"/>
</dbReference>
<dbReference type="Pfam" id="PF02875">
    <property type="entry name" value="Mur_ligase_C"/>
    <property type="match status" value="1"/>
</dbReference>
<evidence type="ECO:0000256" key="4">
    <source>
        <dbReference type="ARBA" id="ARBA00022741"/>
    </source>
</evidence>
<dbReference type="Gene3D" id="3.40.1390.10">
    <property type="entry name" value="MurE/MurF, N-terminal domain"/>
    <property type="match status" value="1"/>
</dbReference>
<dbReference type="GO" id="GO:0008766">
    <property type="term" value="F:UDP-N-acetylmuramoylalanyl-D-glutamyl-2,6-diaminopimelate-D-alanyl-D-alanine ligase activity"/>
    <property type="evidence" value="ECO:0007669"/>
    <property type="project" value="RHEA"/>
</dbReference>
<evidence type="ECO:0000259" key="12">
    <source>
        <dbReference type="Pfam" id="PF01225"/>
    </source>
</evidence>
<dbReference type="HAMAP" id="MF_02019">
    <property type="entry name" value="MurF"/>
    <property type="match status" value="1"/>
</dbReference>
<sequence>MCTQKNESLLSLDELLRATGGALFGADGGKGAGGKGACVFTSVSTDSRTAEKGALFAALKGTSCDGHSFIEKACENGASVVLAMNSSVQEFSPLYKALAKRGVSVVLTENTLHALQKAAAFYVAKFPALQKIGITGSSGKTTVKECVASILSQSYSVVMNRGNLNSETGLPLSVFNIRPHHQIGVFEMGMNRRGEIKELADVLVPQTALITNIGTAHIGILGSTDNIAEEKKRIFSNFTAECTGFVPEDDPYKEFLMRGVPGTMHTFGLGKKSPVTKVEDAGLKGSRLFYKNLQIDFPLCGIHNAKNAAAAIAVAEHFGIAPHKIKAGLESVKPLSGRMQILEGDITIVKDCYNANPDSMGAAIDFLNSVRHPARKVLVLGDMFELGESEREAHARLVNKALGSDAEFIVFAGKAFNKAFAEQKYAGSKKIMLIPDAESVETCAPSLRAELRPGDLVLIKASFGMALGRLVPFLTDGREGAA</sequence>
<evidence type="ECO:0000256" key="11">
    <source>
        <dbReference type="RuleBase" id="RU004136"/>
    </source>
</evidence>
<evidence type="ECO:0000259" key="14">
    <source>
        <dbReference type="Pfam" id="PF08245"/>
    </source>
</evidence>
<keyword evidence="6 10" id="KW-0133">Cell shape</keyword>
<dbReference type="InterPro" id="IPR036565">
    <property type="entry name" value="Mur-like_cat_sf"/>
</dbReference>
<evidence type="ECO:0000256" key="10">
    <source>
        <dbReference type="HAMAP-Rule" id="MF_02019"/>
    </source>
</evidence>
<comment type="caution">
    <text evidence="15">The sequence shown here is derived from an EMBL/GenBank/DDBJ whole genome shotgun (WGS) entry which is preliminary data.</text>
</comment>
<dbReference type="GO" id="GO:0051301">
    <property type="term" value="P:cell division"/>
    <property type="evidence" value="ECO:0007669"/>
    <property type="project" value="UniProtKB-KW"/>
</dbReference>
<dbReference type="RefSeq" id="WP_016525058.1">
    <property type="nucleotide sequence ID" value="NZ_KE332518.1"/>
</dbReference>
<dbReference type="InterPro" id="IPR036615">
    <property type="entry name" value="Mur_ligase_C_dom_sf"/>
</dbReference>
<dbReference type="GO" id="GO:0009252">
    <property type="term" value="P:peptidoglycan biosynthetic process"/>
    <property type="evidence" value="ECO:0007669"/>
    <property type="project" value="UniProtKB-UniRule"/>
</dbReference>
<dbReference type="HOGENOM" id="CLU_031507_1_2_12"/>
<dbReference type="Gene3D" id="3.90.190.20">
    <property type="entry name" value="Mur ligase, C-terminal domain"/>
    <property type="match status" value="1"/>
</dbReference>
<dbReference type="PANTHER" id="PTHR43024">
    <property type="entry name" value="UDP-N-ACETYLMURAMOYL-TRIPEPTIDE--D-ALANYL-D-ALANINE LIGASE"/>
    <property type="match status" value="1"/>
</dbReference>
<feature type="binding site" evidence="10">
    <location>
        <begin position="136"/>
        <end position="142"/>
    </location>
    <ligand>
        <name>ATP</name>
        <dbReference type="ChEBI" id="CHEBI:30616"/>
    </ligand>
</feature>
<comment type="subcellular location">
    <subcellularLocation>
        <location evidence="10 11">Cytoplasm</location>
    </subcellularLocation>
</comment>
<dbReference type="InterPro" id="IPR005863">
    <property type="entry name" value="UDP-N-AcMur_synth"/>
</dbReference>
<dbReference type="AlphaFoldDB" id="S3KE04"/>
<dbReference type="SUPFAM" id="SSF53623">
    <property type="entry name" value="MurD-like peptide ligases, catalytic domain"/>
    <property type="match status" value="1"/>
</dbReference>
<dbReference type="GO" id="GO:0071555">
    <property type="term" value="P:cell wall organization"/>
    <property type="evidence" value="ECO:0007669"/>
    <property type="project" value="UniProtKB-KW"/>
</dbReference>
<comment type="function">
    <text evidence="10 11">Involved in cell wall formation. Catalyzes the final step in the synthesis of UDP-N-acetylmuramoyl-pentapeptide, the precursor of murein.</text>
</comment>
<evidence type="ECO:0000313" key="15">
    <source>
        <dbReference type="EMBL" id="EPF30447.1"/>
    </source>
</evidence>
<evidence type="ECO:0000313" key="16">
    <source>
        <dbReference type="Proteomes" id="UP000014541"/>
    </source>
</evidence>
<dbReference type="STRING" id="1125699.HMPREF9194_00764"/>
<reference evidence="15 16" key="1">
    <citation type="submission" date="2013-04" db="EMBL/GenBank/DDBJ databases">
        <title>The Genome Sequence of Treponema maltophilum ATCC 51939.</title>
        <authorList>
            <consortium name="The Broad Institute Genomics Platform"/>
            <person name="Earl A."/>
            <person name="Ward D."/>
            <person name="Feldgarden M."/>
            <person name="Gevers D."/>
            <person name="Leonetti C."/>
            <person name="Blanton J.M."/>
            <person name="Dewhirst F.E."/>
            <person name="Izard J."/>
            <person name="Walker B."/>
            <person name="Young S."/>
            <person name="Zeng Q."/>
            <person name="Gargeya S."/>
            <person name="Fitzgerald M."/>
            <person name="Haas B."/>
            <person name="Abouelleil A."/>
            <person name="Allen A.W."/>
            <person name="Alvarado L."/>
            <person name="Arachchi H.M."/>
            <person name="Berlin A.M."/>
            <person name="Chapman S.B."/>
            <person name="Gainer-Dewar J."/>
            <person name="Goldberg J."/>
            <person name="Griggs A."/>
            <person name="Gujja S."/>
            <person name="Hansen M."/>
            <person name="Howarth C."/>
            <person name="Imamovic A."/>
            <person name="Ireland A."/>
            <person name="Larimer J."/>
            <person name="McCowan C."/>
            <person name="Murphy C."/>
            <person name="Pearson M."/>
            <person name="Poon T.W."/>
            <person name="Priest M."/>
            <person name="Roberts A."/>
            <person name="Saif S."/>
            <person name="Shea T."/>
            <person name="Sisk P."/>
            <person name="Sykes S."/>
            <person name="Wortman J."/>
            <person name="Nusbaum C."/>
            <person name="Birren B."/>
        </authorList>
    </citation>
    <scope>NUCLEOTIDE SEQUENCE [LARGE SCALE GENOMIC DNA]</scope>
    <source>
        <strain evidence="15 16">ATCC 51939</strain>
    </source>
</reference>
<evidence type="ECO:0000256" key="1">
    <source>
        <dbReference type="ARBA" id="ARBA00022490"/>
    </source>
</evidence>
<accession>S3KE04</accession>
<evidence type="ECO:0000256" key="8">
    <source>
        <dbReference type="ARBA" id="ARBA00023306"/>
    </source>
</evidence>
<dbReference type="GO" id="GO:0005524">
    <property type="term" value="F:ATP binding"/>
    <property type="evidence" value="ECO:0007669"/>
    <property type="project" value="UniProtKB-UniRule"/>
</dbReference>
<feature type="domain" description="Mur ligase central" evidence="14">
    <location>
        <begin position="134"/>
        <end position="315"/>
    </location>
</feature>
<feature type="domain" description="Mur ligase N-terminal catalytic" evidence="12">
    <location>
        <begin position="41"/>
        <end position="120"/>
    </location>
</feature>
<keyword evidence="16" id="KW-1185">Reference proteome</keyword>
<evidence type="ECO:0000256" key="6">
    <source>
        <dbReference type="ARBA" id="ARBA00022960"/>
    </source>
</evidence>
<dbReference type="GO" id="GO:0005737">
    <property type="term" value="C:cytoplasm"/>
    <property type="evidence" value="ECO:0007669"/>
    <property type="project" value="UniProtKB-SubCell"/>
</dbReference>
<dbReference type="PATRIC" id="fig|1125699.3.peg.777"/>
<keyword evidence="7 10" id="KW-0573">Peptidoglycan synthesis</keyword>
<protein>
    <recommendedName>
        <fullName evidence="10 11">UDP-N-acetylmuramoyl-tripeptide--D-alanyl-D-alanine ligase</fullName>
        <ecNumber evidence="10 11">6.3.2.10</ecNumber>
    </recommendedName>
    <alternativeName>
        <fullName evidence="10">D-alanyl-D-alanine-adding enzyme</fullName>
    </alternativeName>
</protein>
<keyword evidence="4 10" id="KW-0547">Nucleotide-binding</keyword>
<evidence type="ECO:0000259" key="13">
    <source>
        <dbReference type="Pfam" id="PF02875"/>
    </source>
</evidence>
<dbReference type="InterPro" id="IPR004101">
    <property type="entry name" value="Mur_ligase_C"/>
</dbReference>
<dbReference type="InterPro" id="IPR013221">
    <property type="entry name" value="Mur_ligase_cen"/>
</dbReference>
<evidence type="ECO:0000256" key="2">
    <source>
        <dbReference type="ARBA" id="ARBA00022598"/>
    </source>
</evidence>
<comment type="catalytic activity">
    <reaction evidence="10 11">
        <text>D-alanyl-D-alanine + UDP-N-acetyl-alpha-D-muramoyl-L-alanyl-gamma-D-glutamyl-meso-2,6-diaminopimelate + ATP = UDP-N-acetyl-alpha-D-muramoyl-L-alanyl-gamma-D-glutamyl-meso-2,6-diaminopimeloyl-D-alanyl-D-alanine + ADP + phosphate + H(+)</text>
        <dbReference type="Rhea" id="RHEA:28374"/>
        <dbReference type="ChEBI" id="CHEBI:15378"/>
        <dbReference type="ChEBI" id="CHEBI:30616"/>
        <dbReference type="ChEBI" id="CHEBI:43474"/>
        <dbReference type="ChEBI" id="CHEBI:57822"/>
        <dbReference type="ChEBI" id="CHEBI:61386"/>
        <dbReference type="ChEBI" id="CHEBI:83905"/>
        <dbReference type="ChEBI" id="CHEBI:456216"/>
        <dbReference type="EC" id="6.3.2.10"/>
    </reaction>
</comment>
<organism evidence="15 16">
    <name type="scientific">Treponema maltophilum ATCC 51939</name>
    <dbReference type="NCBI Taxonomy" id="1125699"/>
    <lineage>
        <taxon>Bacteria</taxon>
        <taxon>Pseudomonadati</taxon>
        <taxon>Spirochaetota</taxon>
        <taxon>Spirochaetia</taxon>
        <taxon>Spirochaetales</taxon>
        <taxon>Treponemataceae</taxon>
        <taxon>Treponema</taxon>
    </lineage>
</organism>
<keyword evidence="5 10" id="KW-0067">ATP-binding</keyword>
<dbReference type="InterPro" id="IPR035911">
    <property type="entry name" value="MurE/MurF_N"/>
</dbReference>
<evidence type="ECO:0000256" key="3">
    <source>
        <dbReference type="ARBA" id="ARBA00022618"/>
    </source>
</evidence>
<keyword evidence="3 10" id="KW-0132">Cell division</keyword>
<keyword evidence="9 10" id="KW-0961">Cell wall biogenesis/degradation</keyword>
<dbReference type="InterPro" id="IPR051046">
    <property type="entry name" value="MurCDEF_CellWall_CoF430Synth"/>
</dbReference>
<dbReference type="SUPFAM" id="SSF63418">
    <property type="entry name" value="MurE/MurF N-terminal domain"/>
    <property type="match status" value="1"/>
</dbReference>
<dbReference type="NCBIfam" id="TIGR01143">
    <property type="entry name" value="murF"/>
    <property type="match status" value="1"/>
</dbReference>
<proteinExistence type="inferred from homology"/>
<dbReference type="Pfam" id="PF08245">
    <property type="entry name" value="Mur_ligase_M"/>
    <property type="match status" value="1"/>
</dbReference>
<feature type="domain" description="Mur ligase C-terminal" evidence="13">
    <location>
        <begin position="337"/>
        <end position="463"/>
    </location>
</feature>